<reference evidence="1" key="1">
    <citation type="journal article" date="2015" name="Proc. Natl. Acad. Sci. U.S.A.">
        <title>Networks of energetic and metabolic interactions define dynamics in microbial communities.</title>
        <authorList>
            <person name="Embree M."/>
            <person name="Liu J.K."/>
            <person name="Al-Bassam M.M."/>
            <person name="Zengler K."/>
        </authorList>
    </citation>
    <scope>NUCLEOTIDE SEQUENCE</scope>
</reference>
<comment type="caution">
    <text evidence="1">The sequence shown here is derived from an EMBL/GenBank/DDBJ whole genome shotgun (WGS) entry which is preliminary data.</text>
</comment>
<sequence>MEPKALFEIDLDRKARELETAKEILQEVFATSLAEVDEMIRLRLEDRGLL</sequence>
<dbReference type="AlphaFoldDB" id="A0A0W8F4N3"/>
<dbReference type="EMBL" id="LNQE01001522">
    <property type="protein sequence ID" value="KUG15862.1"/>
    <property type="molecule type" value="Genomic_DNA"/>
</dbReference>
<protein>
    <submittedName>
        <fullName evidence="1">Uncharacterized protein</fullName>
    </submittedName>
</protein>
<accession>A0A0W8F4N3</accession>
<proteinExistence type="predicted"/>
<organism evidence="1">
    <name type="scientific">hydrocarbon metagenome</name>
    <dbReference type="NCBI Taxonomy" id="938273"/>
    <lineage>
        <taxon>unclassified sequences</taxon>
        <taxon>metagenomes</taxon>
        <taxon>ecological metagenomes</taxon>
    </lineage>
</organism>
<name>A0A0W8F4N3_9ZZZZ</name>
<gene>
    <name evidence="1" type="ORF">ASZ90_014466</name>
</gene>
<evidence type="ECO:0000313" key="1">
    <source>
        <dbReference type="EMBL" id="KUG15862.1"/>
    </source>
</evidence>